<comment type="pathway">
    <text evidence="1 13">Isoprenoid biosynthesis; isopentenyl diphosphate biosynthesis via mevalonate pathway; isopentenyl diphosphate from (R)-mevalonate: step 2/3.</text>
</comment>
<dbReference type="Gene3D" id="3.30.230.10">
    <property type="match status" value="1"/>
</dbReference>
<comment type="caution">
    <text evidence="14">The sequence shown here is derived from an EMBL/GenBank/DDBJ whole genome shotgun (WGS) entry which is preliminary data.</text>
</comment>
<keyword evidence="11 13" id="KW-0753">Steroid metabolism</keyword>
<evidence type="ECO:0000256" key="2">
    <source>
        <dbReference type="ARBA" id="ARBA00006495"/>
    </source>
</evidence>
<keyword evidence="8" id="KW-0067">ATP-binding</keyword>
<evidence type="ECO:0000256" key="13">
    <source>
        <dbReference type="PIRNR" id="PIRNR017288"/>
    </source>
</evidence>
<dbReference type="InterPro" id="IPR014721">
    <property type="entry name" value="Ribsml_uS5_D2-typ_fold_subgr"/>
</dbReference>
<evidence type="ECO:0000256" key="5">
    <source>
        <dbReference type="ARBA" id="ARBA00022679"/>
    </source>
</evidence>
<comment type="catalytic activity">
    <reaction evidence="12">
        <text>(R)-5-phosphomevalonate + ATP = (R)-5-diphosphomevalonate + ADP</text>
        <dbReference type="Rhea" id="RHEA:16341"/>
        <dbReference type="ChEBI" id="CHEBI:30616"/>
        <dbReference type="ChEBI" id="CHEBI:57557"/>
        <dbReference type="ChEBI" id="CHEBI:58146"/>
        <dbReference type="ChEBI" id="CHEBI:456216"/>
        <dbReference type="EC" id="2.7.4.2"/>
    </reaction>
    <physiologicalReaction direction="left-to-right" evidence="12">
        <dbReference type="Rhea" id="RHEA:16342"/>
    </physiologicalReaction>
</comment>
<keyword evidence="5 13" id="KW-0808">Transferase</keyword>
<dbReference type="GO" id="GO:0010142">
    <property type="term" value="P:farnesyl diphosphate biosynthetic process, mevalonate pathway"/>
    <property type="evidence" value="ECO:0007669"/>
    <property type="project" value="TreeGrafter"/>
</dbReference>
<dbReference type="GO" id="GO:0006696">
    <property type="term" value="P:ergosterol biosynthetic process"/>
    <property type="evidence" value="ECO:0007669"/>
    <property type="project" value="TreeGrafter"/>
</dbReference>
<dbReference type="EMBL" id="JAKELL010000030">
    <property type="protein sequence ID" value="KAH8990473.1"/>
    <property type="molecule type" value="Genomic_DNA"/>
</dbReference>
<evidence type="ECO:0000313" key="14">
    <source>
        <dbReference type="EMBL" id="KAH8990473.1"/>
    </source>
</evidence>
<evidence type="ECO:0000256" key="4">
    <source>
        <dbReference type="ARBA" id="ARBA00022516"/>
    </source>
</evidence>
<evidence type="ECO:0000256" key="7">
    <source>
        <dbReference type="ARBA" id="ARBA00022777"/>
    </source>
</evidence>
<dbReference type="GO" id="GO:0004631">
    <property type="term" value="F:phosphomevalonate kinase activity"/>
    <property type="evidence" value="ECO:0007669"/>
    <property type="project" value="UniProtKB-UniRule"/>
</dbReference>
<keyword evidence="6" id="KW-0547">Nucleotide-binding</keyword>
<dbReference type="GO" id="GO:0005777">
    <property type="term" value="C:peroxisome"/>
    <property type="evidence" value="ECO:0007669"/>
    <property type="project" value="TreeGrafter"/>
</dbReference>
<evidence type="ECO:0000256" key="9">
    <source>
        <dbReference type="ARBA" id="ARBA00022955"/>
    </source>
</evidence>
<dbReference type="PANTHER" id="PTHR31814">
    <property type="match status" value="1"/>
</dbReference>
<dbReference type="EC" id="2.7.4.2" evidence="3 13"/>
<comment type="similarity">
    <text evidence="2 13">Belongs to the GHMP kinase family. Mevalonate kinase subfamily.</text>
</comment>
<dbReference type="AlphaFoldDB" id="A0AAD4LI81"/>
<protein>
    <recommendedName>
        <fullName evidence="3 13">Phosphomevalonate kinase</fullName>
        <ecNumber evidence="3 13">2.7.4.2</ecNumber>
    </recommendedName>
</protein>
<dbReference type="PANTHER" id="PTHR31814:SF2">
    <property type="entry name" value="PHOSPHOMEVALONATE KINASE"/>
    <property type="match status" value="1"/>
</dbReference>
<dbReference type="Proteomes" id="UP001201163">
    <property type="component" value="Unassembled WGS sequence"/>
</dbReference>
<evidence type="ECO:0000256" key="8">
    <source>
        <dbReference type="ARBA" id="ARBA00022840"/>
    </source>
</evidence>
<evidence type="ECO:0000256" key="3">
    <source>
        <dbReference type="ARBA" id="ARBA00012958"/>
    </source>
</evidence>
<organism evidence="14 15">
    <name type="scientific">Lactarius akahatsu</name>
    <dbReference type="NCBI Taxonomy" id="416441"/>
    <lineage>
        <taxon>Eukaryota</taxon>
        <taxon>Fungi</taxon>
        <taxon>Dikarya</taxon>
        <taxon>Basidiomycota</taxon>
        <taxon>Agaricomycotina</taxon>
        <taxon>Agaricomycetes</taxon>
        <taxon>Russulales</taxon>
        <taxon>Russulaceae</taxon>
        <taxon>Lactarius</taxon>
    </lineage>
</organism>
<dbReference type="GO" id="GO:0005524">
    <property type="term" value="F:ATP binding"/>
    <property type="evidence" value="ECO:0007669"/>
    <property type="project" value="UniProtKB-UniRule"/>
</dbReference>
<keyword evidence="9 13" id="KW-0752">Steroid biosynthesis</keyword>
<keyword evidence="15" id="KW-1185">Reference proteome</keyword>
<accession>A0AAD4LI81</accession>
<keyword evidence="7 13" id="KW-0418">Kinase</keyword>
<dbReference type="GO" id="GO:0019287">
    <property type="term" value="P:isopentenyl diphosphate biosynthetic process, mevalonate pathway"/>
    <property type="evidence" value="ECO:0007669"/>
    <property type="project" value="UniProtKB-UniRule"/>
</dbReference>
<evidence type="ECO:0000256" key="1">
    <source>
        <dbReference type="ARBA" id="ARBA00005017"/>
    </source>
</evidence>
<keyword evidence="10 13" id="KW-0443">Lipid metabolism</keyword>
<evidence type="ECO:0000256" key="11">
    <source>
        <dbReference type="ARBA" id="ARBA00023221"/>
    </source>
</evidence>
<evidence type="ECO:0000256" key="10">
    <source>
        <dbReference type="ARBA" id="ARBA00023098"/>
    </source>
</evidence>
<keyword evidence="4 13" id="KW-0444">Lipid biosynthesis</keyword>
<sequence length="502" mass="53091">MSSLVVSAPGKVLLAGGYLVLDPTYSGVVVSTSSRFYTVISPGNAGQIIVRSPQFISATWSYTWSISQPTPLPSVLVSQLESADASTNKFVHLALQKTLSLALETRGPVELGLALGAGLDITIVGDNDFYSQQDQLKSRSLPVGLASLAQIPPFSPTGVALADVAKTGLGSSAALITSLVTAVLVRTGLIAPDQLASASSRRLAHNVAQFVHCLAQGKVGSGFDVSAAVFGSQLYTRFSPSVLQPLMDDPVCTGSRPLLSVLAPENRAWDLTVKPFTLPPRTRLLLADIHAGSNTPLLVSKVLKWRSENSAAAHSLWTALDQCNTSLGQTLTRLSQLYEKDQHSYVETVRWVSGLQPVQWLANPNMQQGQSTCLEAFYEAHLLTEQIRGKMREMGKLSGVDIEPEQQTQLLDASVSMAGVIGGGVPGAGGFDAVWLLVCEPPEDTPGITPLARIERLWTGPGTRFPGVAPLLAQESKAQGVALENIDAVPGLAAAVAAGRRD</sequence>
<dbReference type="PIRSF" id="PIRSF017288">
    <property type="entry name" value="PMK_GHMP_euk"/>
    <property type="match status" value="1"/>
</dbReference>
<evidence type="ECO:0000256" key="12">
    <source>
        <dbReference type="ARBA" id="ARBA00029326"/>
    </source>
</evidence>
<dbReference type="InterPro" id="IPR020568">
    <property type="entry name" value="Ribosomal_Su5_D2-typ_SF"/>
</dbReference>
<dbReference type="InterPro" id="IPR035102">
    <property type="entry name" value="Phosphomevalonate_kinase"/>
</dbReference>
<name>A0AAD4LI81_9AGAM</name>
<evidence type="ECO:0000313" key="15">
    <source>
        <dbReference type="Proteomes" id="UP001201163"/>
    </source>
</evidence>
<dbReference type="SUPFAM" id="SSF54211">
    <property type="entry name" value="Ribosomal protein S5 domain 2-like"/>
    <property type="match status" value="1"/>
</dbReference>
<reference evidence="14" key="1">
    <citation type="submission" date="2022-01" db="EMBL/GenBank/DDBJ databases">
        <title>Comparative genomics reveals a dynamic genome evolution in the ectomycorrhizal milk-cap (Lactarius) mushrooms.</title>
        <authorList>
            <consortium name="DOE Joint Genome Institute"/>
            <person name="Lebreton A."/>
            <person name="Tang N."/>
            <person name="Kuo A."/>
            <person name="LaButti K."/>
            <person name="Drula E."/>
            <person name="Barry K."/>
            <person name="Clum A."/>
            <person name="Lipzen A."/>
            <person name="Mousain D."/>
            <person name="Ng V."/>
            <person name="Wang R."/>
            <person name="Wang X."/>
            <person name="Dai Y."/>
            <person name="Henrissat B."/>
            <person name="Grigoriev I.V."/>
            <person name="Guerin-Laguette A."/>
            <person name="Yu F."/>
            <person name="Martin F.M."/>
        </authorList>
    </citation>
    <scope>NUCLEOTIDE SEQUENCE</scope>
    <source>
        <strain evidence="14">QP</strain>
    </source>
</reference>
<proteinExistence type="inferred from homology"/>
<gene>
    <name evidence="14" type="ORF">EDB92DRAFT_748277</name>
</gene>
<evidence type="ECO:0000256" key="6">
    <source>
        <dbReference type="ARBA" id="ARBA00022741"/>
    </source>
</evidence>
<dbReference type="InterPro" id="IPR016005">
    <property type="entry name" value="Erg8"/>
</dbReference>